<reference evidence="2" key="1">
    <citation type="journal article" date="2013" name="Nat. Biotechnol.">
        <title>Draft genome sequence of chickpea (Cicer arietinum) provides a resource for trait improvement.</title>
        <authorList>
            <person name="Varshney R.K."/>
            <person name="Song C."/>
            <person name="Saxena R.K."/>
            <person name="Azam S."/>
            <person name="Yu S."/>
            <person name="Sharpe A.G."/>
            <person name="Cannon S."/>
            <person name="Baek J."/>
            <person name="Rosen B.D."/>
            <person name="Tar'an B."/>
            <person name="Millan T."/>
            <person name="Zhang X."/>
            <person name="Ramsay L.D."/>
            <person name="Iwata A."/>
            <person name="Wang Y."/>
            <person name="Nelson W."/>
            <person name="Farmer A.D."/>
            <person name="Gaur P.M."/>
            <person name="Soderlund C."/>
            <person name="Penmetsa R.V."/>
            <person name="Xu C."/>
            <person name="Bharti A.K."/>
            <person name="He W."/>
            <person name="Winter P."/>
            <person name="Zhao S."/>
            <person name="Hane J.K."/>
            <person name="Carrasquilla-Garcia N."/>
            <person name="Condie J.A."/>
            <person name="Upadhyaya H.D."/>
            <person name="Luo M.C."/>
            <person name="Thudi M."/>
            <person name="Gowda C.L."/>
            <person name="Singh N.P."/>
            <person name="Lichtenzveig J."/>
            <person name="Gali K.K."/>
            <person name="Rubio J."/>
            <person name="Nadarajan N."/>
            <person name="Dolezel J."/>
            <person name="Bansal K.C."/>
            <person name="Xu X."/>
            <person name="Edwards D."/>
            <person name="Zhang G."/>
            <person name="Kahl G."/>
            <person name="Gil J."/>
            <person name="Singh K.B."/>
            <person name="Datta S.K."/>
            <person name="Jackson S.A."/>
            <person name="Wang J."/>
            <person name="Cook D.R."/>
        </authorList>
    </citation>
    <scope>NUCLEOTIDE SEQUENCE [LARGE SCALE GENOMIC DNA]</scope>
    <source>
        <strain evidence="2">cv. CDC Frontier</strain>
    </source>
</reference>
<dbReference type="RefSeq" id="XP_004504634.1">
    <property type="nucleotide sequence ID" value="XM_004504577.3"/>
</dbReference>
<feature type="compositionally biased region" description="Polar residues" evidence="1">
    <location>
        <begin position="51"/>
        <end position="60"/>
    </location>
</feature>
<accession>A0A1S2YGX3</accession>
<dbReference type="KEGG" id="cam:101501515"/>
<sequence>MAKSMRSKREKRLRAIRREIVEPYYDKKEAAKLAAQEAALAAPKLQVSLPSKTAMEASTSTDNNDDNNKNTMDVDMAVGNQSMASLKPVGRIGKKLKKKFKMAKGKRRAGNGKPSGKRHI</sequence>
<dbReference type="AlphaFoldDB" id="A0A1S2YGX3"/>
<keyword evidence="2" id="KW-1185">Reference proteome</keyword>
<protein>
    <submittedName>
        <fullName evidence="3">Uncharacterized protein LOC101501515</fullName>
    </submittedName>
</protein>
<evidence type="ECO:0000313" key="3">
    <source>
        <dbReference type="RefSeq" id="XP_004504634.1"/>
    </source>
</evidence>
<dbReference type="STRING" id="3827.A0A1S2YGX3"/>
<feature type="region of interest" description="Disordered" evidence="1">
    <location>
        <begin position="51"/>
        <end position="120"/>
    </location>
</feature>
<evidence type="ECO:0000313" key="2">
    <source>
        <dbReference type="Proteomes" id="UP000087171"/>
    </source>
</evidence>
<name>A0A1S2YGX3_CICAR</name>
<reference evidence="3" key="2">
    <citation type="submission" date="2025-08" db="UniProtKB">
        <authorList>
            <consortium name="RefSeq"/>
        </authorList>
    </citation>
    <scope>IDENTIFICATION</scope>
    <source>
        <tissue evidence="3">Etiolated seedlings</tissue>
    </source>
</reference>
<dbReference type="PANTHER" id="PTHR36320">
    <property type="entry name" value="OS04G0611300 PROTEIN"/>
    <property type="match status" value="1"/>
</dbReference>
<dbReference type="eggNOG" id="ENOG502S3PP">
    <property type="taxonomic scope" value="Eukaryota"/>
</dbReference>
<dbReference type="PaxDb" id="3827-XP_004504634.1"/>
<dbReference type="PANTHER" id="PTHR36320:SF1">
    <property type="entry name" value="OS04G0611300 PROTEIN"/>
    <property type="match status" value="1"/>
</dbReference>
<proteinExistence type="predicted"/>
<evidence type="ECO:0000256" key="1">
    <source>
        <dbReference type="SAM" id="MobiDB-lite"/>
    </source>
</evidence>
<gene>
    <name evidence="3" type="primary">LOC101501515</name>
</gene>
<feature type="compositionally biased region" description="Basic residues" evidence="1">
    <location>
        <begin position="92"/>
        <end position="120"/>
    </location>
</feature>
<dbReference type="Proteomes" id="UP000087171">
    <property type="component" value="Chromosome Ca6"/>
</dbReference>
<organism evidence="2 3">
    <name type="scientific">Cicer arietinum</name>
    <name type="common">Chickpea</name>
    <name type="synonym">Garbanzo</name>
    <dbReference type="NCBI Taxonomy" id="3827"/>
    <lineage>
        <taxon>Eukaryota</taxon>
        <taxon>Viridiplantae</taxon>
        <taxon>Streptophyta</taxon>
        <taxon>Embryophyta</taxon>
        <taxon>Tracheophyta</taxon>
        <taxon>Spermatophyta</taxon>
        <taxon>Magnoliopsida</taxon>
        <taxon>eudicotyledons</taxon>
        <taxon>Gunneridae</taxon>
        <taxon>Pentapetalae</taxon>
        <taxon>rosids</taxon>
        <taxon>fabids</taxon>
        <taxon>Fabales</taxon>
        <taxon>Fabaceae</taxon>
        <taxon>Papilionoideae</taxon>
        <taxon>50 kb inversion clade</taxon>
        <taxon>NPAAA clade</taxon>
        <taxon>Hologalegina</taxon>
        <taxon>IRL clade</taxon>
        <taxon>Cicereae</taxon>
        <taxon>Cicer</taxon>
    </lineage>
</organism>
<dbReference type="GeneID" id="101501515"/>